<gene>
    <name evidence="3" type="ORF">BHQ10_004411</name>
</gene>
<dbReference type="RefSeq" id="XP_040732915.1">
    <property type="nucleotide sequence ID" value="XM_040876774.1"/>
</dbReference>
<sequence>MSSAKAENQNTVSESTILRVYNYEPGTKSIKQKKTLQMPIEQDLNKITLEFIRSLLVQKKVFDSPDVTTPFCDTVGAEMDDSMTFSVYLNQLDDEEDAGSGKNDNDKVEGDQENDQNQTTSKSKEKGTASSGVNFLKVYYKKRKVQQNLEDPAKEFLKKQLDLKLQSAPELKDIRAELLSSAFNADKWRASATGKRSVAANLNERDWSVITRTNCLLSGYKLAFEPKPAKKNEKGEVVEKAQTIPIGVERSPYNAFRLKERIFDDYEVAAPPSKAIDSNDSQGVNAPSLRFSFRIPRFQVDDSSYVNVIETSTALQSSLAKSSFSNSSVEASAGGSFWGVSAAVKAGFQQGRQEQSLTAKSDKEDNIHITYNFPRVTVFLDANSLELTPEVKKDIAKVKDQPSLENFREKYGDVFSQRVKLGGKLTSSTHIKSKSESEQSKRENQLKIAAAASFSGGYGSFSAEGSSSSGEQKDTGTDKQDFSSTLSWEATGGDTTLCNDPPKWCSTVGSFYNWRIVEHDAPIALSKLISTFDGFEDFEEKIERAAGYEPLETGKHVYIDVKLFETTTGLPLIASTTKNPLARAVENIIQAYPNESPSFGTSKEDLQRQVSSGGVRIGEDHHDPGAIWTLARWAKKGEDSKHHPYGVKSYLFNKSMRKGAKYLGVTDSISRTDASGFLYPTSESEKAWFTFQSPYGIPPKTGSILTNDVVELRVRDKGDSADLGILMKSAYTGHDEKLSKVINEDIQKVPGFVPRLATGKKSQVVKDGDQRFLQFRVEVVES</sequence>
<dbReference type="STRING" id="1196081.A0A364KXY8"/>
<evidence type="ECO:0000256" key="1">
    <source>
        <dbReference type="SAM" id="MobiDB-lite"/>
    </source>
</evidence>
<comment type="caution">
    <text evidence="3">The sequence shown here is derived from an EMBL/GenBank/DDBJ whole genome shotgun (WGS) entry which is preliminary data.</text>
</comment>
<evidence type="ECO:0000313" key="3">
    <source>
        <dbReference type="EMBL" id="RAO68399.1"/>
    </source>
</evidence>
<keyword evidence="4" id="KW-1185">Reference proteome</keyword>
<protein>
    <recommendedName>
        <fullName evidence="2">MACPF domain-containing protein</fullName>
    </recommendedName>
</protein>
<feature type="domain" description="MACPF" evidence="2">
    <location>
        <begin position="227"/>
        <end position="566"/>
    </location>
</feature>
<name>A0A364KXY8_TALAM</name>
<dbReference type="GeneID" id="63793627"/>
<accession>A0A364KXY8</accession>
<feature type="region of interest" description="Disordered" evidence="1">
    <location>
        <begin position="462"/>
        <end position="485"/>
    </location>
</feature>
<dbReference type="EMBL" id="MIKG01000007">
    <property type="protein sequence ID" value="RAO68399.1"/>
    <property type="molecule type" value="Genomic_DNA"/>
</dbReference>
<evidence type="ECO:0000259" key="2">
    <source>
        <dbReference type="PROSITE" id="PS51412"/>
    </source>
</evidence>
<dbReference type="PROSITE" id="PS51412">
    <property type="entry name" value="MACPF_2"/>
    <property type="match status" value="1"/>
</dbReference>
<dbReference type="AlphaFoldDB" id="A0A364KXY8"/>
<dbReference type="Proteomes" id="UP000249363">
    <property type="component" value="Unassembled WGS sequence"/>
</dbReference>
<evidence type="ECO:0000313" key="4">
    <source>
        <dbReference type="Proteomes" id="UP000249363"/>
    </source>
</evidence>
<feature type="compositionally biased region" description="Basic and acidic residues" evidence="1">
    <location>
        <begin position="471"/>
        <end position="481"/>
    </location>
</feature>
<feature type="region of interest" description="Disordered" evidence="1">
    <location>
        <begin position="95"/>
        <end position="128"/>
    </location>
</feature>
<dbReference type="OrthoDB" id="2562973at2759"/>
<dbReference type="InterPro" id="IPR020864">
    <property type="entry name" value="MACPF"/>
</dbReference>
<proteinExistence type="predicted"/>
<organism evidence="3 4">
    <name type="scientific">Talaromyces amestolkiae</name>
    <dbReference type="NCBI Taxonomy" id="1196081"/>
    <lineage>
        <taxon>Eukaryota</taxon>
        <taxon>Fungi</taxon>
        <taxon>Dikarya</taxon>
        <taxon>Ascomycota</taxon>
        <taxon>Pezizomycotina</taxon>
        <taxon>Eurotiomycetes</taxon>
        <taxon>Eurotiomycetidae</taxon>
        <taxon>Eurotiales</taxon>
        <taxon>Trichocomaceae</taxon>
        <taxon>Talaromyces</taxon>
        <taxon>Talaromyces sect. Talaromyces</taxon>
    </lineage>
</organism>
<dbReference type="InterPro" id="IPR054586">
    <property type="entry name" value="MACPF_1_fungal"/>
</dbReference>
<reference evidence="3 4" key="1">
    <citation type="journal article" date="2017" name="Biotechnol. Biofuels">
        <title>Differential beta-glucosidase expression as a function of carbon source availability in Talaromyces amestolkiae: a genomic and proteomic approach.</title>
        <authorList>
            <person name="de Eugenio L.I."/>
            <person name="Mendez-Liter J.A."/>
            <person name="Nieto-Dominguez M."/>
            <person name="Alonso L."/>
            <person name="Gil-Munoz J."/>
            <person name="Barriuso J."/>
            <person name="Prieto A."/>
            <person name="Martinez M.J."/>
        </authorList>
    </citation>
    <scope>NUCLEOTIDE SEQUENCE [LARGE SCALE GENOMIC DNA]</scope>
    <source>
        <strain evidence="3 4">CIB</strain>
    </source>
</reference>
<dbReference type="Pfam" id="PF22693">
    <property type="entry name" value="MACPF_1"/>
    <property type="match status" value="1"/>
</dbReference>